<dbReference type="GO" id="GO:0043953">
    <property type="term" value="P:protein transport by the Tat complex"/>
    <property type="evidence" value="ECO:0007669"/>
    <property type="project" value="TreeGrafter"/>
</dbReference>
<gene>
    <name evidence="8" type="ORF">Bca52824_054461</name>
</gene>
<keyword evidence="4 7" id="KW-1133">Transmembrane helix</keyword>
<evidence type="ECO:0000256" key="5">
    <source>
        <dbReference type="ARBA" id="ARBA00023136"/>
    </source>
</evidence>
<evidence type="ECO:0000256" key="1">
    <source>
        <dbReference type="ARBA" id="ARBA00004141"/>
    </source>
</evidence>
<comment type="similarity">
    <text evidence="2">Belongs to the TatC family.</text>
</comment>
<dbReference type="AlphaFoldDB" id="A0A8X7R7H7"/>
<dbReference type="PANTHER" id="PTHR30371">
    <property type="entry name" value="SEC-INDEPENDENT PROTEIN TRANSLOCASE PROTEIN TATC"/>
    <property type="match status" value="1"/>
</dbReference>
<evidence type="ECO:0000256" key="7">
    <source>
        <dbReference type="SAM" id="Phobius"/>
    </source>
</evidence>
<keyword evidence="9" id="KW-1185">Reference proteome</keyword>
<dbReference type="GO" id="GO:0033281">
    <property type="term" value="C:TAT protein transport complex"/>
    <property type="evidence" value="ECO:0007669"/>
    <property type="project" value="TreeGrafter"/>
</dbReference>
<dbReference type="Pfam" id="PF00902">
    <property type="entry name" value="TatC"/>
    <property type="match status" value="1"/>
</dbReference>
<dbReference type="GO" id="GO:0009977">
    <property type="term" value="F:proton motive force dependent protein transmembrane transporter activity"/>
    <property type="evidence" value="ECO:0007669"/>
    <property type="project" value="TreeGrafter"/>
</dbReference>
<dbReference type="OrthoDB" id="36838at2759"/>
<accession>A0A8X7R7H7</accession>
<comment type="caution">
    <text evidence="8">The sequence shown here is derived from an EMBL/GenBank/DDBJ whole genome shotgun (WGS) entry which is preliminary data.</text>
</comment>
<organism evidence="8 9">
    <name type="scientific">Brassica carinata</name>
    <name type="common">Ethiopian mustard</name>
    <name type="synonym">Abyssinian cabbage</name>
    <dbReference type="NCBI Taxonomy" id="52824"/>
    <lineage>
        <taxon>Eukaryota</taxon>
        <taxon>Viridiplantae</taxon>
        <taxon>Streptophyta</taxon>
        <taxon>Embryophyta</taxon>
        <taxon>Tracheophyta</taxon>
        <taxon>Spermatophyta</taxon>
        <taxon>Magnoliopsida</taxon>
        <taxon>eudicotyledons</taxon>
        <taxon>Gunneridae</taxon>
        <taxon>Pentapetalae</taxon>
        <taxon>rosids</taxon>
        <taxon>malvids</taxon>
        <taxon>Brassicales</taxon>
        <taxon>Brassicaceae</taxon>
        <taxon>Brassiceae</taxon>
        <taxon>Brassica</taxon>
    </lineage>
</organism>
<feature type="compositionally biased region" description="Polar residues" evidence="6">
    <location>
        <begin position="31"/>
        <end position="47"/>
    </location>
</feature>
<evidence type="ECO:0000256" key="2">
    <source>
        <dbReference type="ARBA" id="ARBA00008882"/>
    </source>
</evidence>
<dbReference type="GO" id="GO:0065002">
    <property type="term" value="P:intracellular protein transmembrane transport"/>
    <property type="evidence" value="ECO:0007669"/>
    <property type="project" value="TreeGrafter"/>
</dbReference>
<evidence type="ECO:0000313" key="9">
    <source>
        <dbReference type="Proteomes" id="UP000886595"/>
    </source>
</evidence>
<dbReference type="PANTHER" id="PTHR30371:SF0">
    <property type="entry name" value="SEC-INDEPENDENT PROTEIN TRANSLOCASE PROTEIN TATC, CHLOROPLASTIC-RELATED"/>
    <property type="match status" value="1"/>
</dbReference>
<feature type="transmembrane region" description="Helical" evidence="7">
    <location>
        <begin position="151"/>
        <end position="176"/>
    </location>
</feature>
<dbReference type="EMBL" id="JAAMPC010000011">
    <property type="protein sequence ID" value="KAG2283241.1"/>
    <property type="molecule type" value="Genomic_DNA"/>
</dbReference>
<keyword evidence="3 7" id="KW-0812">Transmembrane</keyword>
<dbReference type="PRINTS" id="PR01840">
    <property type="entry name" value="TATCFAMILY"/>
</dbReference>
<evidence type="ECO:0000256" key="6">
    <source>
        <dbReference type="SAM" id="MobiDB-lite"/>
    </source>
</evidence>
<protein>
    <recommendedName>
        <fullName evidence="10">Sec-independent protein translocase protein TATC, chloroplastic</fullName>
    </recommendedName>
</protein>
<evidence type="ECO:0000313" key="8">
    <source>
        <dbReference type="EMBL" id="KAG2283241.1"/>
    </source>
</evidence>
<sequence length="214" mass="23637">MCSPRTRPYTLSFCNSWKEGLGPVVRVSALDENSNDSPTETTPSLGSAVQDRPAVEEDASFEQEDKSSSIYEFLYPDKEELPDDKEMTIFDHLEELRERIFVSVLAVGAAITGCFAFSKDLIVFLEAPVKNQGVRFLQLAPGEFFFTTLKVSGYCGILLGSPVILYEIIAFVLPGLTRAERRFLGRLCLVPPCCSTLKGWLNLCGLSTSTLSLC</sequence>
<evidence type="ECO:0000256" key="3">
    <source>
        <dbReference type="ARBA" id="ARBA00022692"/>
    </source>
</evidence>
<comment type="subcellular location">
    <subcellularLocation>
        <location evidence="1">Membrane</location>
        <topology evidence="1">Multi-pass membrane protein</topology>
    </subcellularLocation>
</comment>
<dbReference type="InterPro" id="IPR002033">
    <property type="entry name" value="TatC"/>
</dbReference>
<evidence type="ECO:0000256" key="4">
    <source>
        <dbReference type="ARBA" id="ARBA00022989"/>
    </source>
</evidence>
<keyword evidence="5 7" id="KW-0472">Membrane</keyword>
<name>A0A8X7R7H7_BRACI</name>
<reference evidence="8 9" key="1">
    <citation type="submission" date="2020-02" db="EMBL/GenBank/DDBJ databases">
        <authorList>
            <person name="Ma Q."/>
            <person name="Huang Y."/>
            <person name="Song X."/>
            <person name="Pei D."/>
        </authorList>
    </citation>
    <scope>NUCLEOTIDE SEQUENCE [LARGE SCALE GENOMIC DNA]</scope>
    <source>
        <strain evidence="8">Sxm20200214</strain>
        <tissue evidence="8">Leaf</tissue>
    </source>
</reference>
<dbReference type="Proteomes" id="UP000886595">
    <property type="component" value="Unassembled WGS sequence"/>
</dbReference>
<feature type="region of interest" description="Disordered" evidence="6">
    <location>
        <begin position="30"/>
        <end position="66"/>
    </location>
</feature>
<proteinExistence type="inferred from homology"/>
<evidence type="ECO:0008006" key="10">
    <source>
        <dbReference type="Google" id="ProtNLM"/>
    </source>
</evidence>
<feature type="transmembrane region" description="Helical" evidence="7">
    <location>
        <begin position="100"/>
        <end position="118"/>
    </location>
</feature>